<dbReference type="EMBL" id="QGDJ01000002">
    <property type="protein sequence ID" value="PWJ20999.1"/>
    <property type="molecule type" value="Genomic_DNA"/>
</dbReference>
<sequence>MCSEIGPAENLRRGGYQTESMDGLRRKTYEAGGAGPAEGFDGTNGRPGCV</sequence>
<gene>
    <name evidence="2" type="ORF">BCF38_102246</name>
    <name evidence="3" type="ORF">SAMN05421539_102246</name>
</gene>
<evidence type="ECO:0000313" key="2">
    <source>
        <dbReference type="EMBL" id="PWJ20999.1"/>
    </source>
</evidence>
<reference evidence="2 4" key="2">
    <citation type="submission" date="2018-03" db="EMBL/GenBank/DDBJ databases">
        <title>Genomic Encyclopedia of Archaeal and Bacterial Type Strains, Phase II (KMG-II): from individual species to whole genera.</title>
        <authorList>
            <person name="Goeker M."/>
        </authorList>
    </citation>
    <scope>NUCLEOTIDE SEQUENCE [LARGE SCALE GENOMIC DNA]</scope>
    <source>
        <strain evidence="2 4">DSM 25227</strain>
    </source>
</reference>
<organism evidence="3 5">
    <name type="scientific">Jannaschia seohaensis</name>
    <dbReference type="NCBI Taxonomy" id="475081"/>
    <lineage>
        <taxon>Bacteria</taxon>
        <taxon>Pseudomonadati</taxon>
        <taxon>Pseudomonadota</taxon>
        <taxon>Alphaproteobacteria</taxon>
        <taxon>Rhodobacterales</taxon>
        <taxon>Roseobacteraceae</taxon>
        <taxon>Jannaschia</taxon>
    </lineage>
</organism>
<protein>
    <submittedName>
        <fullName evidence="3">Uncharacterized protein</fullName>
    </submittedName>
</protein>
<evidence type="ECO:0000313" key="4">
    <source>
        <dbReference type="Proteomes" id="UP000245839"/>
    </source>
</evidence>
<reference evidence="3 5" key="1">
    <citation type="submission" date="2016-10" db="EMBL/GenBank/DDBJ databases">
        <authorList>
            <person name="Cai Z."/>
        </authorList>
    </citation>
    <scope>NUCLEOTIDE SEQUENCE [LARGE SCALE GENOMIC DNA]</scope>
    <source>
        <strain evidence="3 5">DSM 25227</strain>
    </source>
</reference>
<dbReference type="EMBL" id="UETC01000002">
    <property type="protein sequence ID" value="SSA41409.1"/>
    <property type="molecule type" value="Genomic_DNA"/>
</dbReference>
<dbReference type="AlphaFoldDB" id="A0A2Y9AFS4"/>
<accession>A0A2Y9AFS4</accession>
<proteinExistence type="predicted"/>
<keyword evidence="4" id="KW-1185">Reference proteome</keyword>
<name>A0A2Y9AFS4_9RHOB</name>
<evidence type="ECO:0000313" key="5">
    <source>
        <dbReference type="Proteomes" id="UP000251571"/>
    </source>
</evidence>
<evidence type="ECO:0000313" key="3">
    <source>
        <dbReference type="EMBL" id="SSA41409.1"/>
    </source>
</evidence>
<dbReference type="Proteomes" id="UP000251571">
    <property type="component" value="Unassembled WGS sequence"/>
</dbReference>
<feature type="region of interest" description="Disordered" evidence="1">
    <location>
        <begin position="1"/>
        <end position="50"/>
    </location>
</feature>
<evidence type="ECO:0000256" key="1">
    <source>
        <dbReference type="SAM" id="MobiDB-lite"/>
    </source>
</evidence>
<dbReference type="Proteomes" id="UP000245839">
    <property type="component" value="Unassembled WGS sequence"/>
</dbReference>